<comment type="caution">
    <text evidence="11">The sequence shown here is derived from an EMBL/GenBank/DDBJ whole genome shotgun (WGS) entry which is preliminary data.</text>
</comment>
<evidence type="ECO:0000256" key="3">
    <source>
        <dbReference type="ARBA" id="ARBA00022898"/>
    </source>
</evidence>
<dbReference type="RefSeq" id="WP_206938755.1">
    <property type="nucleotide sequence ID" value="NZ_JAFLNF010000002.1"/>
</dbReference>
<dbReference type="AlphaFoldDB" id="A0A939ELF7"/>
<dbReference type="PIRSF" id="PIRSF001434">
    <property type="entry name" value="CGS"/>
    <property type="match status" value="1"/>
</dbReference>
<dbReference type="EC" id="4.4.1.8" evidence="11"/>
<evidence type="ECO:0000256" key="10">
    <source>
        <dbReference type="SAM" id="MobiDB-lite"/>
    </source>
</evidence>
<gene>
    <name evidence="11" type="primary">metC</name>
    <name evidence="11" type="ORF">J0X15_05275</name>
</gene>
<comment type="catalytic activity">
    <reaction evidence="6">
        <text>L,L-cystathionine + H2O = L-homocysteine + pyruvate + NH4(+)</text>
        <dbReference type="Rhea" id="RHEA:13965"/>
        <dbReference type="ChEBI" id="CHEBI:15361"/>
        <dbReference type="ChEBI" id="CHEBI:15377"/>
        <dbReference type="ChEBI" id="CHEBI:28938"/>
        <dbReference type="ChEBI" id="CHEBI:58161"/>
        <dbReference type="ChEBI" id="CHEBI:58199"/>
    </reaction>
</comment>
<dbReference type="NCBIfam" id="TIGR01324">
    <property type="entry name" value="cysta_beta_ly_B"/>
    <property type="match status" value="1"/>
</dbReference>
<comment type="catalytic activity">
    <reaction evidence="7">
        <text>an S-substituted L-cysteine + H2O = a thiol + pyruvate + NH4(+)</text>
        <dbReference type="Rhea" id="RHEA:18121"/>
        <dbReference type="ChEBI" id="CHEBI:15361"/>
        <dbReference type="ChEBI" id="CHEBI:15377"/>
        <dbReference type="ChEBI" id="CHEBI:28938"/>
        <dbReference type="ChEBI" id="CHEBI:29256"/>
        <dbReference type="ChEBI" id="CHEBI:58717"/>
        <dbReference type="EC" id="4.4.1.13"/>
    </reaction>
</comment>
<dbReference type="FunFam" id="3.40.640.10:FF:000046">
    <property type="entry name" value="Cystathionine gamma-lyase"/>
    <property type="match status" value="1"/>
</dbReference>
<proteinExistence type="inferred from homology"/>
<sequence length="399" mass="43042">MTKNKSSDAEKTITPGADTLLTHGANTPSDFYGFVNPPVVHASTVLFPNVKSMGDGSQKYTYGRRGTPTSDALESAISKLEGAAGTKLATSGLNAIALALLSCLKAGDHVLIADTCYGPTREFADNLLPRYGISVSYFDPMVGAEIADQFLDTTKAVFLESPGSLTMELIDLDPVIAAAKAKGAKVLMDNTWATPLHYQPLKHGVDYSIHAATKYIVGHSDVMIGTVAANAKSYPDLEKTHGWLGLHVAPDDIYLALRGLRTLSVRLERHERNALAVAQWLQERPQVDDVLYPALPGSKSHNLWKSCFTGASGLFTFAFGPDVTNAQRTLFLDRLELFGLGFSWGGFESLAIPVNLKDIRTASNNHPQGRLMVRLHVGLEDPQDLIADLQNGFAAAFEG</sequence>
<dbReference type="InterPro" id="IPR054542">
    <property type="entry name" value="Cys_met_metab_PP"/>
</dbReference>
<accession>A0A939ELF7</accession>
<dbReference type="GO" id="GO:0047804">
    <property type="term" value="F:cysteine-S-conjugate beta-lyase activity"/>
    <property type="evidence" value="ECO:0007669"/>
    <property type="project" value="UniProtKB-EC"/>
</dbReference>
<dbReference type="InterPro" id="IPR015424">
    <property type="entry name" value="PyrdxlP-dep_Trfase"/>
</dbReference>
<evidence type="ECO:0000313" key="11">
    <source>
        <dbReference type="EMBL" id="MBO0344623.1"/>
    </source>
</evidence>
<evidence type="ECO:0000256" key="9">
    <source>
        <dbReference type="RuleBase" id="RU362118"/>
    </source>
</evidence>
<dbReference type="GO" id="GO:0030170">
    <property type="term" value="F:pyridoxal phosphate binding"/>
    <property type="evidence" value="ECO:0007669"/>
    <property type="project" value="InterPro"/>
</dbReference>
<feature type="modified residue" description="N6-(pyridoxal phosphate)lysine" evidence="8">
    <location>
        <position position="214"/>
    </location>
</feature>
<protein>
    <submittedName>
        <fullName evidence="11">Cystathionine beta-lyase</fullName>
        <ecNumber evidence="11">4.4.1.8</ecNumber>
    </submittedName>
</protein>
<comment type="cofactor">
    <cofactor evidence="1 9">
        <name>pyridoxal 5'-phosphate</name>
        <dbReference type="ChEBI" id="CHEBI:597326"/>
    </cofactor>
</comment>
<keyword evidence="12" id="KW-1185">Reference proteome</keyword>
<dbReference type="InterPro" id="IPR015422">
    <property type="entry name" value="PyrdxlP-dep_Trfase_small"/>
</dbReference>
<dbReference type="Gene3D" id="3.40.640.10">
    <property type="entry name" value="Type I PLP-dependent aspartate aminotransferase-like (Major domain)"/>
    <property type="match status" value="1"/>
</dbReference>
<evidence type="ECO:0000256" key="6">
    <source>
        <dbReference type="ARBA" id="ARBA00047517"/>
    </source>
</evidence>
<dbReference type="Proteomes" id="UP000664779">
    <property type="component" value="Unassembled WGS sequence"/>
</dbReference>
<evidence type="ECO:0000256" key="7">
    <source>
        <dbReference type="ARBA" id="ARBA00047625"/>
    </source>
</evidence>
<comment type="pathway">
    <text evidence="5">Amino-acid biosynthesis; L-methionine biosynthesis via de novo pathway; L-homocysteine from L-cystathionine: step 1/1.</text>
</comment>
<dbReference type="EMBL" id="JAFLNF010000002">
    <property type="protein sequence ID" value="MBO0344623.1"/>
    <property type="molecule type" value="Genomic_DNA"/>
</dbReference>
<feature type="compositionally biased region" description="Basic and acidic residues" evidence="10">
    <location>
        <begin position="1"/>
        <end position="11"/>
    </location>
</feature>
<comment type="similarity">
    <text evidence="2 9">Belongs to the trans-sulfuration enzymes family.</text>
</comment>
<evidence type="ECO:0000256" key="1">
    <source>
        <dbReference type="ARBA" id="ARBA00001933"/>
    </source>
</evidence>
<evidence type="ECO:0000256" key="5">
    <source>
        <dbReference type="ARBA" id="ARBA00046315"/>
    </source>
</evidence>
<evidence type="ECO:0000256" key="4">
    <source>
        <dbReference type="ARBA" id="ARBA00023239"/>
    </source>
</evidence>
<dbReference type="Pfam" id="PF01053">
    <property type="entry name" value="Cys_Met_Meta_PP"/>
    <property type="match status" value="1"/>
</dbReference>
<dbReference type="PANTHER" id="PTHR43500:SF1">
    <property type="entry name" value="CYSTATHIONINE BETA-LYASE-RELATED"/>
    <property type="match status" value="1"/>
</dbReference>
<dbReference type="GO" id="GO:0019346">
    <property type="term" value="P:transsulfuration"/>
    <property type="evidence" value="ECO:0007669"/>
    <property type="project" value="InterPro"/>
</dbReference>
<dbReference type="InterPro" id="IPR000277">
    <property type="entry name" value="Cys/Met-Metab_PyrdxlP-dep_enz"/>
</dbReference>
<dbReference type="SUPFAM" id="SSF53383">
    <property type="entry name" value="PLP-dependent transferases"/>
    <property type="match status" value="1"/>
</dbReference>
<reference evidence="11" key="1">
    <citation type="submission" date="2021-03" db="EMBL/GenBank/DDBJ databases">
        <title>Roseibium sp. CAU 1637 isolated from Incheon.</title>
        <authorList>
            <person name="Kim W."/>
        </authorList>
    </citation>
    <scope>NUCLEOTIDE SEQUENCE</scope>
    <source>
        <strain evidence="11">CAU 1637</strain>
    </source>
</reference>
<keyword evidence="4 11" id="KW-0456">Lyase</keyword>
<feature type="region of interest" description="Disordered" evidence="10">
    <location>
        <begin position="1"/>
        <end position="20"/>
    </location>
</feature>
<dbReference type="InterPro" id="IPR015421">
    <property type="entry name" value="PyrdxlP-dep_Trfase_major"/>
</dbReference>
<evidence type="ECO:0000256" key="8">
    <source>
        <dbReference type="PIRSR" id="PIRSR001434-2"/>
    </source>
</evidence>
<evidence type="ECO:0000256" key="2">
    <source>
        <dbReference type="ARBA" id="ARBA00009077"/>
    </source>
</evidence>
<dbReference type="InterPro" id="IPR006233">
    <property type="entry name" value="Cys_b_lyase_bac"/>
</dbReference>
<keyword evidence="3 8" id="KW-0663">Pyridoxal phosphate</keyword>
<organism evidence="11 12">
    <name type="scientific">Roseibium limicola</name>
    <dbReference type="NCBI Taxonomy" id="2816037"/>
    <lineage>
        <taxon>Bacteria</taxon>
        <taxon>Pseudomonadati</taxon>
        <taxon>Pseudomonadota</taxon>
        <taxon>Alphaproteobacteria</taxon>
        <taxon>Hyphomicrobiales</taxon>
        <taxon>Stappiaceae</taxon>
        <taxon>Roseibium</taxon>
    </lineage>
</organism>
<name>A0A939ELF7_9HYPH</name>
<dbReference type="PROSITE" id="PS00868">
    <property type="entry name" value="CYS_MET_METAB_PP"/>
    <property type="match status" value="1"/>
</dbReference>
<dbReference type="Gene3D" id="3.90.1150.10">
    <property type="entry name" value="Aspartate Aminotransferase, domain 1"/>
    <property type="match status" value="1"/>
</dbReference>
<dbReference type="GO" id="GO:0019450">
    <property type="term" value="P:L-cysteine catabolic process to pyruvate"/>
    <property type="evidence" value="ECO:0007669"/>
    <property type="project" value="TreeGrafter"/>
</dbReference>
<dbReference type="PANTHER" id="PTHR43500">
    <property type="entry name" value="CYSTATHIONINE BETA-LYASE-RELATED"/>
    <property type="match status" value="1"/>
</dbReference>
<evidence type="ECO:0000313" key="12">
    <source>
        <dbReference type="Proteomes" id="UP000664779"/>
    </source>
</evidence>